<dbReference type="Gene3D" id="3.30.70.20">
    <property type="match status" value="1"/>
</dbReference>
<evidence type="ECO:0000313" key="12">
    <source>
        <dbReference type="Proteomes" id="UP000373449"/>
    </source>
</evidence>
<dbReference type="Pfam" id="PF13237">
    <property type="entry name" value="Fer4_10"/>
    <property type="match status" value="1"/>
</dbReference>
<dbReference type="PANTHER" id="PTHR30176">
    <property type="entry name" value="FERREDOXIN-TYPE PROTEIN NAPH"/>
    <property type="match status" value="1"/>
</dbReference>
<reference evidence="11" key="1">
    <citation type="submission" date="2017-09" db="EMBL/GenBank/DDBJ databases">
        <title>FDA dAtabase for Regulatory Grade micrObial Sequences (FDA-ARGOS): Supporting development and validation of Infectious Disease Dx tests.</title>
        <authorList>
            <person name="Minogue T."/>
            <person name="Wolcott M."/>
            <person name="Wasieloski L."/>
            <person name="Aguilar W."/>
            <person name="Moore D."/>
            <person name="Tallon L."/>
            <person name="Sadzewicz L."/>
            <person name="Ott S."/>
            <person name="Zhao X."/>
            <person name="Nagaraj S."/>
            <person name="Vavikolanu K."/>
            <person name="Aluvathingal J."/>
            <person name="Nadendla S."/>
            <person name="Sichtig H."/>
        </authorList>
    </citation>
    <scope>NUCLEOTIDE SEQUENCE [LARGE SCALE GENOMIC DNA]</scope>
    <source>
        <strain evidence="11">FDAARGOS_387</strain>
    </source>
</reference>
<feature type="transmembrane region" description="Helical" evidence="7">
    <location>
        <begin position="154"/>
        <end position="175"/>
    </location>
</feature>
<keyword evidence="11" id="KW-1185">Reference proteome</keyword>
<reference evidence="10 12" key="3">
    <citation type="submission" date="2019-03" db="EMBL/GenBank/DDBJ databases">
        <authorList>
            <consortium name="Pathogen Informatics"/>
        </authorList>
    </citation>
    <scope>NUCLEOTIDE SEQUENCE [LARGE SCALE GENOMIC DNA]</scope>
    <source>
        <strain evidence="10 12">NCTC12282</strain>
    </source>
</reference>
<dbReference type="InterPro" id="IPR017896">
    <property type="entry name" value="4Fe4S_Fe-S-bd"/>
</dbReference>
<dbReference type="PROSITE" id="PS00198">
    <property type="entry name" value="4FE4S_FER_1"/>
    <property type="match status" value="1"/>
</dbReference>
<evidence type="ECO:0000256" key="6">
    <source>
        <dbReference type="ARBA" id="ARBA00023014"/>
    </source>
</evidence>
<evidence type="ECO:0000259" key="8">
    <source>
        <dbReference type="PROSITE" id="PS51379"/>
    </source>
</evidence>
<sequence length="321" mass="34953">MANAPKQAGHEARAKYGWWYSHRFLILRRISQLLILSMFLTGPLFSIWILRGNYSGSMLLGTIPLADPLIMLQSLASGHIPAVPAEGASAGWASWSEWYGIFGGLIIALLYALFASRLFCGWVCPLSLVTDFAAWLRRKLGIRNSATIPASLRYGILIAIILGSAVSGALVWEWVNPVSAFGRGLINSIGHSSASVNGVITGLVFGFGASIWLIVVVFLFDLLVVEHGWCGHLCPVGALYGAIGCKGTLRISAENRQDCTRCMDCIHICPEPQVLRGPLFGKNESPLVLSKDCISCGRCIDVCSEKVFQIKTRFHRSGVKE</sequence>
<feature type="transmembrane region" description="Helical" evidence="7">
    <location>
        <begin position="101"/>
        <end position="134"/>
    </location>
</feature>
<keyword evidence="7" id="KW-1133">Transmembrane helix</keyword>
<dbReference type="SUPFAM" id="SSF54862">
    <property type="entry name" value="4Fe-4S ferredoxins"/>
    <property type="match status" value="1"/>
</dbReference>
<evidence type="ECO:0000313" key="10">
    <source>
        <dbReference type="EMBL" id="VFS52867.1"/>
    </source>
</evidence>
<reference evidence="9" key="2">
    <citation type="submission" date="2017-09" db="EMBL/GenBank/DDBJ databases">
        <title>FDA dAtabase for Regulatory Grade micrObial Sequences (FDA-ARGOS): Supporting development and validation of Infectious Disease Dx tests.</title>
        <authorList>
            <person name="Minogue T."/>
            <person name="Wolcott M."/>
            <person name="Wasieloski L."/>
            <person name="Aguilar W."/>
            <person name="Moore D."/>
            <person name="Tallon L.J."/>
            <person name="Sadzewicz L."/>
            <person name="Ott S."/>
            <person name="Zhao X."/>
            <person name="Nagaraj S."/>
            <person name="Vavikolanu K."/>
            <person name="Aluvathingal J."/>
            <person name="Nadendla S."/>
            <person name="Sichtig H."/>
        </authorList>
    </citation>
    <scope>NUCLEOTIDE SEQUENCE</scope>
    <source>
        <strain evidence="9">FDAARGOS_387</strain>
    </source>
</reference>
<evidence type="ECO:0000256" key="2">
    <source>
        <dbReference type="ARBA" id="ARBA00022485"/>
    </source>
</evidence>
<dbReference type="GO" id="GO:0046872">
    <property type="term" value="F:metal ion binding"/>
    <property type="evidence" value="ECO:0007669"/>
    <property type="project" value="UniProtKB-KW"/>
</dbReference>
<evidence type="ECO:0000256" key="4">
    <source>
        <dbReference type="ARBA" id="ARBA00022982"/>
    </source>
</evidence>
<keyword evidence="4" id="KW-0249">Electron transport</keyword>
<organism evidence="9 11">
    <name type="scientific">Budvicia aquatica</name>
    <dbReference type="NCBI Taxonomy" id="82979"/>
    <lineage>
        <taxon>Bacteria</taxon>
        <taxon>Pseudomonadati</taxon>
        <taxon>Pseudomonadota</taxon>
        <taxon>Gammaproteobacteria</taxon>
        <taxon>Enterobacterales</taxon>
        <taxon>Budviciaceae</taxon>
        <taxon>Budvicia</taxon>
    </lineage>
</organism>
<protein>
    <submittedName>
        <fullName evidence="9">4Fe-4S binding protein</fullName>
    </submittedName>
    <submittedName>
        <fullName evidence="10">Electron transport protein yccM</fullName>
    </submittedName>
</protein>
<dbReference type="PROSITE" id="PS51379">
    <property type="entry name" value="4FE4S_FER_2"/>
    <property type="match status" value="2"/>
</dbReference>
<keyword evidence="2" id="KW-0004">4Fe-4S</keyword>
<accession>A0A2C6DSR3</accession>
<dbReference type="EMBL" id="PDDX01000001">
    <property type="protein sequence ID" value="PHI31854.1"/>
    <property type="molecule type" value="Genomic_DNA"/>
</dbReference>
<dbReference type="EMBL" id="CAADJA010000002">
    <property type="protein sequence ID" value="VFS52867.1"/>
    <property type="molecule type" value="Genomic_DNA"/>
</dbReference>
<keyword evidence="6" id="KW-0411">Iron-sulfur</keyword>
<dbReference type="InterPro" id="IPR051684">
    <property type="entry name" value="Electron_Trans/Redox"/>
</dbReference>
<dbReference type="RefSeq" id="WP_029096773.1">
    <property type="nucleotide sequence ID" value="NZ_CAADJA010000002.1"/>
</dbReference>
<keyword evidence="7" id="KW-0472">Membrane</keyword>
<evidence type="ECO:0000256" key="5">
    <source>
        <dbReference type="ARBA" id="ARBA00023004"/>
    </source>
</evidence>
<gene>
    <name evidence="9" type="primary">napH</name>
    <name evidence="10" type="synonym">yccM_2</name>
    <name evidence="9" type="ORF">CRN84_22305</name>
    <name evidence="10" type="ORF">NCTC12282_06075</name>
</gene>
<dbReference type="Pfam" id="PF12801">
    <property type="entry name" value="Fer4_5"/>
    <property type="match status" value="2"/>
</dbReference>
<dbReference type="STRING" id="1111728.GCA_000427805_03250"/>
<evidence type="ECO:0000256" key="3">
    <source>
        <dbReference type="ARBA" id="ARBA00022723"/>
    </source>
</evidence>
<dbReference type="GO" id="GO:0051539">
    <property type="term" value="F:4 iron, 4 sulfur cluster binding"/>
    <property type="evidence" value="ECO:0007669"/>
    <property type="project" value="UniProtKB-KW"/>
</dbReference>
<dbReference type="Proteomes" id="UP000224974">
    <property type="component" value="Unassembled WGS sequence"/>
</dbReference>
<keyword evidence="3" id="KW-0479">Metal-binding</keyword>
<evidence type="ECO:0000256" key="1">
    <source>
        <dbReference type="ARBA" id="ARBA00022448"/>
    </source>
</evidence>
<dbReference type="AlphaFoldDB" id="A0A2C6DSR3"/>
<feature type="domain" description="4Fe-4S ferredoxin-type" evidence="8">
    <location>
        <begin position="249"/>
        <end position="280"/>
    </location>
</feature>
<keyword evidence="5" id="KW-0408">Iron</keyword>
<dbReference type="InterPro" id="IPR017900">
    <property type="entry name" value="4Fe4S_Fe_S_CS"/>
</dbReference>
<feature type="domain" description="4Fe-4S ferredoxin-type" evidence="8">
    <location>
        <begin position="284"/>
        <end position="313"/>
    </location>
</feature>
<evidence type="ECO:0000256" key="7">
    <source>
        <dbReference type="SAM" id="Phobius"/>
    </source>
</evidence>
<dbReference type="Proteomes" id="UP000373449">
    <property type="component" value="Unassembled WGS sequence"/>
</dbReference>
<name>A0A2C6DSR3_9GAMM</name>
<feature type="transmembrane region" description="Helical" evidence="7">
    <location>
        <begin position="33"/>
        <end position="50"/>
    </location>
</feature>
<keyword evidence="1" id="KW-0813">Transport</keyword>
<proteinExistence type="predicted"/>
<evidence type="ECO:0000313" key="11">
    <source>
        <dbReference type="Proteomes" id="UP000224974"/>
    </source>
</evidence>
<keyword evidence="7" id="KW-0812">Transmembrane</keyword>
<evidence type="ECO:0000313" key="9">
    <source>
        <dbReference type="EMBL" id="PHI31854.1"/>
    </source>
</evidence>
<dbReference type="PANTHER" id="PTHR30176:SF3">
    <property type="entry name" value="FERREDOXIN-TYPE PROTEIN NAPH"/>
    <property type="match status" value="1"/>
</dbReference>
<dbReference type="OrthoDB" id="9806398at2"/>
<feature type="transmembrane region" description="Helical" evidence="7">
    <location>
        <begin position="195"/>
        <end position="220"/>
    </location>
</feature>
<dbReference type="GO" id="GO:0005886">
    <property type="term" value="C:plasma membrane"/>
    <property type="evidence" value="ECO:0007669"/>
    <property type="project" value="TreeGrafter"/>
</dbReference>